<dbReference type="eggNOG" id="COG1073">
    <property type="taxonomic scope" value="Bacteria"/>
</dbReference>
<reference evidence="1 2" key="1">
    <citation type="journal article" date="2010" name="Stand. Genomic Sci.">
        <title>Complete genome sequence of Aminobacterium colombiense type strain (ALA-1).</title>
        <authorList>
            <person name="Chertkov O."/>
            <person name="Sikorski J."/>
            <person name="Brambilla E."/>
            <person name="Lapidus A."/>
            <person name="Copeland A."/>
            <person name="Glavina Del Rio T."/>
            <person name="Nolan M."/>
            <person name="Lucas S."/>
            <person name="Tice H."/>
            <person name="Cheng J.F."/>
            <person name="Han C."/>
            <person name="Detter J.C."/>
            <person name="Bruce D."/>
            <person name="Tapia R."/>
            <person name="Goodwin L."/>
            <person name="Pitluck S."/>
            <person name="Liolios K."/>
            <person name="Ivanova N."/>
            <person name="Mavromatis K."/>
            <person name="Ovchinnikova G."/>
            <person name="Pati A."/>
            <person name="Chen A."/>
            <person name="Palaniappan K."/>
            <person name="Land M."/>
            <person name="Hauser L."/>
            <person name="Chang Y.J."/>
            <person name="Jeffries C.D."/>
            <person name="Spring S."/>
            <person name="Rohde M."/>
            <person name="Goker M."/>
            <person name="Bristow J."/>
            <person name="Eisen J.A."/>
            <person name="Markowitz V."/>
            <person name="Hugenholtz P."/>
            <person name="Kyrpides N.C."/>
            <person name="Klenk H.P."/>
        </authorList>
    </citation>
    <scope>NUCLEOTIDE SEQUENCE [LARGE SCALE GENOMIC DNA]</scope>
    <source>
        <strain evidence="2">DSM 12261 / ALA-1</strain>
    </source>
</reference>
<evidence type="ECO:0000313" key="2">
    <source>
        <dbReference type="Proteomes" id="UP000002366"/>
    </source>
</evidence>
<keyword evidence="2" id="KW-1185">Reference proteome</keyword>
<dbReference type="HOGENOM" id="CLU_1072735_0_0_0"/>
<evidence type="ECO:0000313" key="1">
    <source>
        <dbReference type="EMBL" id="ADE56408.1"/>
    </source>
</evidence>
<dbReference type="Gene3D" id="3.40.50.1820">
    <property type="entry name" value="alpha/beta hydrolase"/>
    <property type="match status" value="1"/>
</dbReference>
<proteinExistence type="predicted"/>
<accession>D5ECX6</accession>
<sequence length="271" mass="30365">MEKEVFTLKGAYGDEKVFVSRLSPKDSVGKVIVLFHGVHGCASVHEGNKYAVLARMLLPLGLTVYLTETSRLRRDRDSFKEDRDRWARTAFQGKTYGMDLYDVCVALSEIEKRHPTEEIYLWGFSLGGIHSLMIAGGGYQTKLREGGFPQPVFSVSPSGIIVSGSGDSIDKDDVSTTLRLPILDTIGDNALLYKSVRSIKTGWFVSFYGENDNTFSEEACRRLFDAADIPEKQFIIIPGADHAFRRLYGLPSIEPLKRMVSYLGPFFDNRN</sequence>
<dbReference type="SUPFAM" id="SSF53474">
    <property type="entry name" value="alpha/beta-Hydrolases"/>
    <property type="match status" value="1"/>
</dbReference>
<gene>
    <name evidence="1" type="ordered locus">Amico_0263</name>
</gene>
<dbReference type="InterPro" id="IPR029058">
    <property type="entry name" value="AB_hydrolase_fold"/>
</dbReference>
<name>D5ECX6_AMICL</name>
<dbReference type="EMBL" id="CP001997">
    <property type="protein sequence ID" value="ADE56408.1"/>
    <property type="molecule type" value="Genomic_DNA"/>
</dbReference>
<dbReference type="STRING" id="572547.Amico_0263"/>
<protein>
    <recommendedName>
        <fullName evidence="3">Alpha/beta hydrolase</fullName>
    </recommendedName>
</protein>
<dbReference type="RefSeq" id="WP_013047674.1">
    <property type="nucleotide sequence ID" value="NC_014011.1"/>
</dbReference>
<dbReference type="Proteomes" id="UP000002366">
    <property type="component" value="Chromosome"/>
</dbReference>
<dbReference type="KEGG" id="aco:Amico_0263"/>
<dbReference type="AlphaFoldDB" id="D5ECX6"/>
<dbReference type="OrthoDB" id="4054at2"/>
<evidence type="ECO:0008006" key="3">
    <source>
        <dbReference type="Google" id="ProtNLM"/>
    </source>
</evidence>
<organism evidence="1 2">
    <name type="scientific">Aminobacterium colombiense (strain DSM 12261 / ALA-1)</name>
    <dbReference type="NCBI Taxonomy" id="572547"/>
    <lineage>
        <taxon>Bacteria</taxon>
        <taxon>Thermotogati</taxon>
        <taxon>Synergistota</taxon>
        <taxon>Synergistia</taxon>
        <taxon>Synergistales</taxon>
        <taxon>Aminobacteriaceae</taxon>
        <taxon>Aminobacterium</taxon>
    </lineage>
</organism>